<feature type="region of interest" description="Disordered" evidence="5">
    <location>
        <begin position="413"/>
        <end position="432"/>
    </location>
</feature>
<evidence type="ECO:0000256" key="1">
    <source>
        <dbReference type="ARBA" id="ARBA00004167"/>
    </source>
</evidence>
<keyword evidence="4 6" id="KW-0472">Membrane</keyword>
<feature type="compositionally biased region" description="Acidic residues" evidence="5">
    <location>
        <begin position="487"/>
        <end position="503"/>
    </location>
</feature>
<evidence type="ECO:0000256" key="2">
    <source>
        <dbReference type="ARBA" id="ARBA00022692"/>
    </source>
</evidence>
<organism evidence="8 9">
    <name type="scientific">Colocasia esculenta</name>
    <name type="common">Wild taro</name>
    <name type="synonym">Arum esculentum</name>
    <dbReference type="NCBI Taxonomy" id="4460"/>
    <lineage>
        <taxon>Eukaryota</taxon>
        <taxon>Viridiplantae</taxon>
        <taxon>Streptophyta</taxon>
        <taxon>Embryophyta</taxon>
        <taxon>Tracheophyta</taxon>
        <taxon>Spermatophyta</taxon>
        <taxon>Magnoliopsida</taxon>
        <taxon>Liliopsida</taxon>
        <taxon>Araceae</taxon>
        <taxon>Aroideae</taxon>
        <taxon>Colocasieae</taxon>
        <taxon>Colocasia</taxon>
    </lineage>
</organism>
<dbReference type="PANTHER" id="PTHR31234">
    <property type="entry name" value="LATE EMBRYOGENESIS ABUNDANT (LEA) HYDROXYPROLINE-RICH GLYCOPROTEIN FAMILY"/>
    <property type="match status" value="1"/>
</dbReference>
<dbReference type="OrthoDB" id="764273at2759"/>
<evidence type="ECO:0000256" key="3">
    <source>
        <dbReference type="ARBA" id="ARBA00022989"/>
    </source>
</evidence>
<dbReference type="PROSITE" id="PS50174">
    <property type="entry name" value="G_PATCH"/>
    <property type="match status" value="1"/>
</dbReference>
<dbReference type="GO" id="GO:0003676">
    <property type="term" value="F:nucleic acid binding"/>
    <property type="evidence" value="ECO:0007669"/>
    <property type="project" value="InterPro"/>
</dbReference>
<keyword evidence="3 6" id="KW-1133">Transmembrane helix</keyword>
<feature type="compositionally biased region" description="Low complexity" evidence="5">
    <location>
        <begin position="413"/>
        <end position="426"/>
    </location>
</feature>
<evidence type="ECO:0000256" key="4">
    <source>
        <dbReference type="ARBA" id="ARBA00023136"/>
    </source>
</evidence>
<feature type="transmembrane region" description="Helical" evidence="6">
    <location>
        <begin position="48"/>
        <end position="72"/>
    </location>
</feature>
<dbReference type="PANTHER" id="PTHR31234:SF65">
    <property type="entry name" value="LATE EMBRYOGENESIS ABUNDANT PROTEIN, LEA_2 SUBGROUP"/>
    <property type="match status" value="1"/>
</dbReference>
<evidence type="ECO:0000313" key="9">
    <source>
        <dbReference type="Proteomes" id="UP000652761"/>
    </source>
</evidence>
<sequence>MERMTPEKEQVTPLAAAMGPSYRTSSSEEEDPKKWLAASPGFCKRHRCCLWVTAGVVITAAATLVAVMVALYKPREPVMTMNAIAIKRMTVVPPNVSFTIVADVSVKNQNPTPFYFDKTLTSLYYRDALMGQAYGPPGRAAGRRTYRSNVTLEVVSDKLLSNSALLDEVATGALEMNSSTAVAGHVMVLGLFRHHVDVLWKCTVLSAIANETAVVKDAHPALPLRLVCIDALMLRHLLLRELPLRRQVGFNGRELWLAGVGERRNGRVEPLLTSLGSHVDGSIDCRRLQVNGNPPGRQLQLASTYLDVCMGLAAASFDANRVYRLSQPPRSVVEPHVPCLPGKGWEVMANIGYVYGRGLGTDEKGETQSVQAIRRLLPKAGLGFHPDPVHPDPFIPPVNSGLDSSLESGLEASLESGLSLGESSSSQPCVRKEKGRQVPARFVVALAERCVKLSQVPEFLEDPALVETDFEEGDSEDDGLGVYLLDFNEEGESGDPGLGEEDPVSSYVDGTKRFDEPTMAADEPTKE</sequence>
<evidence type="ECO:0000256" key="5">
    <source>
        <dbReference type="SAM" id="MobiDB-lite"/>
    </source>
</evidence>
<protein>
    <recommendedName>
        <fullName evidence="7">G-patch domain-containing protein</fullName>
    </recommendedName>
</protein>
<comment type="subcellular location">
    <subcellularLocation>
        <location evidence="1">Membrane</location>
        <topology evidence="1">Single-pass membrane protein</topology>
    </subcellularLocation>
</comment>
<dbReference type="GO" id="GO:0098542">
    <property type="term" value="P:defense response to other organism"/>
    <property type="evidence" value="ECO:0007669"/>
    <property type="project" value="InterPro"/>
</dbReference>
<keyword evidence="9" id="KW-1185">Reference proteome</keyword>
<dbReference type="EMBL" id="NMUH01003322">
    <property type="protein sequence ID" value="MQM04980.1"/>
    <property type="molecule type" value="Genomic_DNA"/>
</dbReference>
<dbReference type="InterPro" id="IPR044839">
    <property type="entry name" value="NDR1-like"/>
</dbReference>
<dbReference type="AlphaFoldDB" id="A0A843WQR2"/>
<dbReference type="Pfam" id="PF03168">
    <property type="entry name" value="LEA_2"/>
    <property type="match status" value="1"/>
</dbReference>
<evidence type="ECO:0000313" key="8">
    <source>
        <dbReference type="EMBL" id="MQM04980.1"/>
    </source>
</evidence>
<dbReference type="InterPro" id="IPR004864">
    <property type="entry name" value="LEA_2"/>
</dbReference>
<accession>A0A843WQR2</accession>
<keyword evidence="2 6" id="KW-0812">Transmembrane</keyword>
<dbReference type="Proteomes" id="UP000652761">
    <property type="component" value="Unassembled WGS sequence"/>
</dbReference>
<name>A0A843WQR2_COLES</name>
<proteinExistence type="predicted"/>
<evidence type="ECO:0000259" key="7">
    <source>
        <dbReference type="PROSITE" id="PS50174"/>
    </source>
</evidence>
<feature type="compositionally biased region" description="Basic and acidic residues" evidence="5">
    <location>
        <begin position="1"/>
        <end position="10"/>
    </location>
</feature>
<feature type="domain" description="G-patch" evidence="7">
    <location>
        <begin position="340"/>
        <end position="387"/>
    </location>
</feature>
<dbReference type="GO" id="GO:0016020">
    <property type="term" value="C:membrane"/>
    <property type="evidence" value="ECO:0007669"/>
    <property type="project" value="UniProtKB-SubCell"/>
</dbReference>
<comment type="caution">
    <text evidence="8">The sequence shown here is derived from an EMBL/GenBank/DDBJ whole genome shotgun (WGS) entry which is preliminary data.</text>
</comment>
<reference evidence="8" key="1">
    <citation type="submission" date="2017-07" db="EMBL/GenBank/DDBJ databases">
        <title>Taro Niue Genome Assembly and Annotation.</title>
        <authorList>
            <person name="Atibalentja N."/>
            <person name="Keating K."/>
            <person name="Fields C.J."/>
        </authorList>
    </citation>
    <scope>NUCLEOTIDE SEQUENCE</scope>
    <source>
        <strain evidence="8">Niue_2</strain>
        <tissue evidence="8">Leaf</tissue>
    </source>
</reference>
<feature type="region of interest" description="Disordered" evidence="5">
    <location>
        <begin position="487"/>
        <end position="527"/>
    </location>
</feature>
<feature type="non-terminal residue" evidence="8">
    <location>
        <position position="1"/>
    </location>
</feature>
<evidence type="ECO:0000256" key="6">
    <source>
        <dbReference type="SAM" id="Phobius"/>
    </source>
</evidence>
<gene>
    <name evidence="8" type="ORF">Taro_037780</name>
</gene>
<feature type="region of interest" description="Disordered" evidence="5">
    <location>
        <begin position="1"/>
        <end position="30"/>
    </location>
</feature>
<dbReference type="InterPro" id="IPR000467">
    <property type="entry name" value="G_patch_dom"/>
</dbReference>